<dbReference type="SUPFAM" id="SSF109854">
    <property type="entry name" value="DinB/YfiT-like putative metalloenzymes"/>
    <property type="match status" value="1"/>
</dbReference>
<dbReference type="RefSeq" id="WP_134366055.1">
    <property type="nucleotide sequence ID" value="NZ_SOFY01000021.1"/>
</dbReference>
<dbReference type="Proteomes" id="UP000297403">
    <property type="component" value="Unassembled WGS sequence"/>
</dbReference>
<dbReference type="GO" id="GO:0046872">
    <property type="term" value="F:metal ion binding"/>
    <property type="evidence" value="ECO:0007669"/>
    <property type="project" value="InterPro"/>
</dbReference>
<organism evidence="2 3">
    <name type="scientific">Cryobacterium shii</name>
    <dbReference type="NCBI Taxonomy" id="1259235"/>
    <lineage>
        <taxon>Bacteria</taxon>
        <taxon>Bacillati</taxon>
        <taxon>Actinomycetota</taxon>
        <taxon>Actinomycetes</taxon>
        <taxon>Micrococcales</taxon>
        <taxon>Microbacteriaceae</taxon>
        <taxon>Cryobacterium</taxon>
    </lineage>
</organism>
<dbReference type="Pfam" id="PF11716">
    <property type="entry name" value="MDMPI_N"/>
    <property type="match status" value="1"/>
</dbReference>
<evidence type="ECO:0000313" key="2">
    <source>
        <dbReference type="EMBL" id="TFC50160.1"/>
    </source>
</evidence>
<keyword evidence="3" id="KW-1185">Reference proteome</keyword>
<dbReference type="AlphaFoldDB" id="A0AAQ2C7L8"/>
<dbReference type="Gene3D" id="1.20.120.450">
    <property type="entry name" value="dinb family like domain"/>
    <property type="match status" value="1"/>
</dbReference>
<name>A0AAQ2C7L8_9MICO</name>
<dbReference type="InterPro" id="IPR017517">
    <property type="entry name" value="Maleyloyr_isom"/>
</dbReference>
<accession>A0AAQ2C7L8</accession>
<reference evidence="2 3" key="1">
    <citation type="submission" date="2019-03" db="EMBL/GenBank/DDBJ databases">
        <title>Genomics of glacier-inhabiting Cryobacterium strains.</title>
        <authorList>
            <person name="Liu Q."/>
            <person name="Xin Y.-H."/>
        </authorList>
    </citation>
    <scope>NUCLEOTIDE SEQUENCE [LARGE SCALE GENOMIC DNA]</scope>
    <source>
        <strain evidence="3">TMT1-22</strain>
    </source>
</reference>
<gene>
    <name evidence="2" type="ORF">E3O49_05260</name>
</gene>
<dbReference type="GO" id="GO:0016853">
    <property type="term" value="F:isomerase activity"/>
    <property type="evidence" value="ECO:0007669"/>
    <property type="project" value="UniProtKB-KW"/>
</dbReference>
<keyword evidence="2" id="KW-0413">Isomerase</keyword>
<dbReference type="InterPro" id="IPR024344">
    <property type="entry name" value="MDMPI_metal-binding"/>
</dbReference>
<protein>
    <submittedName>
        <fullName evidence="2">Maleylpyruvate isomerase family mycothiol-dependent enzyme</fullName>
    </submittedName>
</protein>
<dbReference type="InterPro" id="IPR034660">
    <property type="entry name" value="DinB/YfiT-like"/>
</dbReference>
<evidence type="ECO:0000259" key="1">
    <source>
        <dbReference type="Pfam" id="PF11716"/>
    </source>
</evidence>
<comment type="caution">
    <text evidence="2">The sequence shown here is derived from an EMBL/GenBank/DDBJ whole genome shotgun (WGS) entry which is preliminary data.</text>
</comment>
<dbReference type="EMBL" id="SOFY01000021">
    <property type="protein sequence ID" value="TFC50160.1"/>
    <property type="molecule type" value="Genomic_DNA"/>
</dbReference>
<proteinExistence type="predicted"/>
<feature type="domain" description="Mycothiol-dependent maleylpyruvate isomerase metal-binding" evidence="1">
    <location>
        <begin position="35"/>
        <end position="132"/>
    </location>
</feature>
<dbReference type="NCBIfam" id="TIGR03083">
    <property type="entry name" value="maleylpyruvate isomerase family mycothiol-dependent enzyme"/>
    <property type="match status" value="1"/>
</dbReference>
<evidence type="ECO:0000313" key="3">
    <source>
        <dbReference type="Proteomes" id="UP000297403"/>
    </source>
</evidence>
<sequence length="234" mass="24904">MADLSKYLPLSQRPVGDESRVSSDWGPQIAATLLATADLLDGLSPEQWEAPSLCADWRVRDVAGHLVWRLGSSNRELLRSAGRAWLAGRFLNPNRAIDAVSRAAALTEPSELIASLRRIAADRTAGIGRQGVTELTEAVVHGFDLAHPLGLALTVDPTAAGAVALGRAQRASTPVKAVLRRRTLVASDALWRVGRGPDYRSTAEDIVLFLFGRAGLTPAPPAAPTVPEDLTDPV</sequence>